<dbReference type="AlphaFoldDB" id="A0A1H4NIK3"/>
<gene>
    <name evidence="1" type="ORF">SAMN05443244_2255</name>
</gene>
<organism evidence="1 2">
    <name type="scientific">Terriglobus roseus</name>
    <dbReference type="NCBI Taxonomy" id="392734"/>
    <lineage>
        <taxon>Bacteria</taxon>
        <taxon>Pseudomonadati</taxon>
        <taxon>Acidobacteriota</taxon>
        <taxon>Terriglobia</taxon>
        <taxon>Terriglobales</taxon>
        <taxon>Acidobacteriaceae</taxon>
        <taxon>Terriglobus</taxon>
    </lineage>
</organism>
<accession>A0A1H4NIK3</accession>
<reference evidence="1 2" key="1">
    <citation type="submission" date="2016-10" db="EMBL/GenBank/DDBJ databases">
        <authorList>
            <person name="de Groot N.N."/>
        </authorList>
    </citation>
    <scope>NUCLEOTIDE SEQUENCE [LARGE SCALE GENOMIC DNA]</scope>
    <source>
        <strain evidence="1 2">AB35.6</strain>
    </source>
</reference>
<name>A0A1H4NIK3_9BACT</name>
<protein>
    <submittedName>
        <fullName evidence="1">Uncharacterized protein</fullName>
    </submittedName>
</protein>
<dbReference type="EMBL" id="FNSD01000001">
    <property type="protein sequence ID" value="SEB94728.1"/>
    <property type="molecule type" value="Genomic_DNA"/>
</dbReference>
<sequence>MSIECRPSNVCSDVRCEICGQGFLLYGERRNAVDRDSVRATVQKRLREQHNEQQHPEAGFLVDWAPVTAEAS</sequence>
<evidence type="ECO:0000313" key="2">
    <source>
        <dbReference type="Proteomes" id="UP000182409"/>
    </source>
</evidence>
<dbReference type="Proteomes" id="UP000182409">
    <property type="component" value="Unassembled WGS sequence"/>
</dbReference>
<evidence type="ECO:0000313" key="1">
    <source>
        <dbReference type="EMBL" id="SEB94728.1"/>
    </source>
</evidence>
<proteinExistence type="predicted"/>